<sequence length="539" mass="61386">MSVTTLDPFGFSETDVNKKPRNTGEKFGNAVHLKSKDFAIRNLLLVRRNKPLDTIRLKESERIIRAQRYISRVRITPIVIPNSKDSIDLDVRVVDSWSFIPRFSGSTSRSSIDIQERNFLGFGHNWRNRFVNRFSDGENAYFTSYSVPNIKNSFVQTTISYQNDLNNFYGKSFNIERPFYSPLTKWAGGIYVDEQFRQDSIPDATNNYELKNFKYHSEDLWLGHAFKIFDDRSEEEITTNLVLSGRFLNIGFSESPAVAFDPADYFSDEQQYLVGIGITSRQFVEDKFLFNYGIVEDVAVGKIYGITFGQQQKNDRMRTYAGFRLAHGDYYRIGFLCANFEGGSFFRRGAMEQSALTLTVNYFTPLIPLGNWSLRQFFKPQLILGFNRVDSYGDRLTLNESSLFLGDYGAGVVSPNPSGISGFNAPLVGTSKFIVNFQTQSYSPWQLIGFRLNPFFSYSGGLLGNGISDMINSKLYSKIGAGIIISNDYLVFSSFQISFAYYSNLPAGAANPFQTNSFETTDFRLESFDFGKPRTIIYK</sequence>
<evidence type="ECO:0008006" key="3">
    <source>
        <dbReference type="Google" id="ProtNLM"/>
    </source>
</evidence>
<accession>A0A255ZYW7</accession>
<name>A0A255ZYW7_9FLAO</name>
<comment type="caution">
    <text evidence="1">The sequence shown here is derived from an EMBL/GenBank/DDBJ whole genome shotgun (WGS) entry which is preliminary data.</text>
</comment>
<gene>
    <name evidence="1" type="ORF">CHX27_05085</name>
</gene>
<dbReference type="Proteomes" id="UP000216035">
    <property type="component" value="Unassembled WGS sequence"/>
</dbReference>
<evidence type="ECO:0000313" key="2">
    <source>
        <dbReference type="Proteomes" id="UP000216035"/>
    </source>
</evidence>
<dbReference type="AlphaFoldDB" id="A0A255ZYW7"/>
<organism evidence="1 2">
    <name type="scientific">Flavobacterium aurantiibacter</name>
    <dbReference type="NCBI Taxonomy" id="2023067"/>
    <lineage>
        <taxon>Bacteria</taxon>
        <taxon>Pseudomonadati</taxon>
        <taxon>Bacteroidota</taxon>
        <taxon>Flavobacteriia</taxon>
        <taxon>Flavobacteriales</taxon>
        <taxon>Flavobacteriaceae</taxon>
        <taxon>Flavobacterium</taxon>
    </lineage>
</organism>
<proteinExistence type="predicted"/>
<dbReference type="Gene3D" id="3.10.20.310">
    <property type="entry name" value="membrane protein fhac"/>
    <property type="match status" value="1"/>
</dbReference>
<reference evidence="1 2" key="1">
    <citation type="submission" date="2017-07" db="EMBL/GenBank/DDBJ databases">
        <title>Flavobacterium cyanobacteriorum sp. nov., isolated from cyanobacterial aggregates in a eutrophic lake.</title>
        <authorList>
            <person name="Cai H."/>
        </authorList>
    </citation>
    <scope>NUCLEOTIDE SEQUENCE [LARGE SCALE GENOMIC DNA]</scope>
    <source>
        <strain evidence="1 2">TH167</strain>
    </source>
</reference>
<evidence type="ECO:0000313" key="1">
    <source>
        <dbReference type="EMBL" id="OYQ46074.1"/>
    </source>
</evidence>
<dbReference type="EMBL" id="NOXX01000172">
    <property type="protein sequence ID" value="OYQ46074.1"/>
    <property type="molecule type" value="Genomic_DNA"/>
</dbReference>
<keyword evidence="2" id="KW-1185">Reference proteome</keyword>
<dbReference type="OrthoDB" id="1110633at2"/>
<protein>
    <recommendedName>
        <fullName evidence="3">Haemolysin activator HlyB C-terminal domain-containing protein</fullName>
    </recommendedName>
</protein>